<evidence type="ECO:0000256" key="16">
    <source>
        <dbReference type="SAM" id="MobiDB-lite"/>
    </source>
</evidence>
<keyword evidence="13" id="KW-0694">RNA-binding</keyword>
<dbReference type="PANTHER" id="PTHR14074:SF16">
    <property type="entry name" value="ANTIVIRAL INNATE IMMUNE RESPONSE RECEPTOR RIG-I"/>
    <property type="match status" value="1"/>
</dbReference>
<protein>
    <recommendedName>
        <fullName evidence="3">RNA helicase</fullName>
        <ecNumber evidence="3">3.6.4.13</ecNumber>
    </recommendedName>
</protein>
<dbReference type="InterPro" id="IPR011545">
    <property type="entry name" value="DEAD/DEAH_box_helicase_dom"/>
</dbReference>
<dbReference type="GO" id="GO:0003725">
    <property type="term" value="F:double-stranded RNA binding"/>
    <property type="evidence" value="ECO:0000318"/>
    <property type="project" value="GO_Central"/>
</dbReference>
<evidence type="ECO:0000256" key="8">
    <source>
        <dbReference type="ARBA" id="ARBA00022801"/>
    </source>
</evidence>
<dbReference type="GO" id="GO:0016787">
    <property type="term" value="F:hydrolase activity"/>
    <property type="evidence" value="ECO:0007669"/>
    <property type="project" value="UniProtKB-KW"/>
</dbReference>
<name>A0A7M7SY41_STRPU</name>
<feature type="region of interest" description="Disordered" evidence="16">
    <location>
        <begin position="150"/>
        <end position="174"/>
    </location>
</feature>
<dbReference type="Gene3D" id="1.10.533.10">
    <property type="entry name" value="Death Domain, Fas"/>
    <property type="match status" value="1"/>
</dbReference>
<dbReference type="Pfam" id="PF18119">
    <property type="entry name" value="RIG-I_C"/>
    <property type="match status" value="1"/>
</dbReference>
<dbReference type="GO" id="GO:0051607">
    <property type="term" value="P:defense response to virus"/>
    <property type="evidence" value="ECO:0007669"/>
    <property type="project" value="UniProtKB-KW"/>
</dbReference>
<comment type="catalytic activity">
    <reaction evidence="15">
        <text>ATP + H2O = ADP + phosphate + H(+)</text>
        <dbReference type="Rhea" id="RHEA:13065"/>
        <dbReference type="ChEBI" id="CHEBI:15377"/>
        <dbReference type="ChEBI" id="CHEBI:15378"/>
        <dbReference type="ChEBI" id="CHEBI:30616"/>
        <dbReference type="ChEBI" id="CHEBI:43474"/>
        <dbReference type="ChEBI" id="CHEBI:456216"/>
        <dbReference type="EC" id="3.6.4.13"/>
    </reaction>
    <physiologicalReaction direction="left-to-right" evidence="15">
        <dbReference type="Rhea" id="RHEA:13066"/>
    </physiologicalReaction>
</comment>
<dbReference type="Pfam" id="PF00271">
    <property type="entry name" value="Helicase_C"/>
    <property type="match status" value="1"/>
</dbReference>
<evidence type="ECO:0000256" key="7">
    <source>
        <dbReference type="ARBA" id="ARBA00022741"/>
    </source>
</evidence>
<dbReference type="GO" id="GO:0005737">
    <property type="term" value="C:cytoplasm"/>
    <property type="evidence" value="ECO:0000318"/>
    <property type="project" value="GO_Central"/>
</dbReference>
<dbReference type="InParanoid" id="A0A7M7SY41"/>
<dbReference type="GO" id="GO:0003727">
    <property type="term" value="F:single-stranded RNA binding"/>
    <property type="evidence" value="ECO:0000318"/>
    <property type="project" value="GO_Central"/>
</dbReference>
<dbReference type="Pfam" id="PF00270">
    <property type="entry name" value="DEAD"/>
    <property type="match status" value="1"/>
</dbReference>
<dbReference type="GO" id="GO:0003724">
    <property type="term" value="F:RNA helicase activity"/>
    <property type="evidence" value="ECO:0007669"/>
    <property type="project" value="UniProtKB-EC"/>
</dbReference>
<accession>A0A7M7SY41</accession>
<dbReference type="InterPro" id="IPR041204">
    <property type="entry name" value="RIG-I-like_C"/>
</dbReference>
<keyword evidence="11" id="KW-0067">ATP-binding</keyword>
<evidence type="ECO:0000256" key="2">
    <source>
        <dbReference type="ARBA" id="ARBA00006866"/>
    </source>
</evidence>
<evidence type="ECO:0000256" key="1">
    <source>
        <dbReference type="ARBA" id="ARBA00004496"/>
    </source>
</evidence>
<proteinExistence type="inferred from homology"/>
<dbReference type="InterPro" id="IPR038557">
    <property type="entry name" value="RLR_C_sf"/>
</dbReference>
<evidence type="ECO:0000256" key="15">
    <source>
        <dbReference type="ARBA" id="ARBA00049390"/>
    </source>
</evidence>
<dbReference type="KEGG" id="spu:115923425"/>
<keyword evidence="7" id="KW-0547">Nucleotide-binding</keyword>
<dbReference type="CDD" id="cd01670">
    <property type="entry name" value="Death"/>
    <property type="match status" value="1"/>
</dbReference>
<keyword evidence="9" id="KW-0347">Helicase</keyword>
<dbReference type="InterPro" id="IPR011029">
    <property type="entry name" value="DEATH-like_dom_sf"/>
</dbReference>
<evidence type="ECO:0000256" key="3">
    <source>
        <dbReference type="ARBA" id="ARBA00012552"/>
    </source>
</evidence>
<dbReference type="InterPro" id="IPR001650">
    <property type="entry name" value="Helicase_C-like"/>
</dbReference>
<dbReference type="Gene3D" id="1.20.1320.30">
    <property type="match status" value="1"/>
</dbReference>
<evidence type="ECO:0000256" key="5">
    <source>
        <dbReference type="ARBA" id="ARBA00022588"/>
    </source>
</evidence>
<evidence type="ECO:0000256" key="14">
    <source>
        <dbReference type="ARBA" id="ARBA00023118"/>
    </source>
</evidence>
<dbReference type="PROSITE" id="PS51789">
    <property type="entry name" value="RLR_CTR"/>
    <property type="match status" value="1"/>
</dbReference>
<dbReference type="GeneID" id="115923425"/>
<dbReference type="SUPFAM" id="SSF52540">
    <property type="entry name" value="P-loop containing nucleoside triphosphate hydrolases"/>
    <property type="match status" value="2"/>
</dbReference>
<evidence type="ECO:0000313" key="20">
    <source>
        <dbReference type="EnsemblMetazoa" id="XP_030839787"/>
    </source>
</evidence>
<comment type="subcellular location">
    <subcellularLocation>
        <location evidence="1">Cytoplasm</location>
    </subcellularLocation>
</comment>
<dbReference type="OMA" id="FWRIVEM"/>
<evidence type="ECO:0000259" key="17">
    <source>
        <dbReference type="PROSITE" id="PS51192"/>
    </source>
</evidence>
<keyword evidence="5" id="KW-0399">Innate immunity</keyword>
<dbReference type="PROSITE" id="PS51194">
    <property type="entry name" value="HELICASE_CTER"/>
    <property type="match status" value="1"/>
</dbReference>
<evidence type="ECO:0000313" key="21">
    <source>
        <dbReference type="Proteomes" id="UP000007110"/>
    </source>
</evidence>
<sequence length="926" mass="103876">MAKRSVLSDDELLSLAEEFTLEKDFFKLGRKLNFPILEINKSLKECRDDVFRATVMSLHHWRDVQRPGTDVRSKLYTILKELGHHKAADVLVTGDDDFDKKSLLRTVEVCTPSESSASYTKNMDIQSDLTDEVSMVSSAMSQSDYYMPVKKDSKFDGSGSGSEKPSEPRSTGLTDYLDQMNVDRTPDPSVDVGVAGWVNKTGAAMQPRIGAPGADRLTDIRPSIGHLETLRLEDYQVELAEPALQGHNTCVVAPTGSGKTYVAVAVAQEVLRKSPGKKVIFVVNQVPLVHQQSTVFKKYINDVAYICGDHGQPQITRLPMDQVLRKNDVVVLTAQILVDALTKGQVSFNQIGIIVFDECHETKKDSQYNAIMAKYMEQKLKNKKPLPQILGMTASLGVGNARSDKNAIQYMLKMCANMDVVKLSTVKKHKESLEKVVNKPEEGLHVVTSRTEDLFAEEIQDLMYQVFKYINSSTGSAVLNTTVEKLSSLRSSNHSRENFSHVLCKLKKEIAENTQSKDLQLGLMTCAQYLKEYSSALAIHETARTKDALQCLQEFIKEKSSKAVTTNTEKILIRTFQEKQQELERISMSPKSPNNPALDELQNLIERDIVTCRTQENNGPFRAILFTQTIASTWALQKWVMETDSLKDLHPEVLVGCRNPGMNLRHQTDVLDNFRNGVHKLLIATSVIQQGIDIPACNFVYRYNYITDAVARIQARGRTRKPGGRFDLVVHDYRGLDGKDKLSKEQEQIMQQATDAVSSLSIEQMILGTAEYQQHRNVQIFNQQRPKPFDECNHSYHCKHCDALVCHSADIRIVPGGHHVVIHRQIFSKIRIVASGVGQDPGHWSSVEHAKKEIRCADERCDTKLGSILKCNNRMLLAFSIKSLRLRSKASKTKTNKSWGSLPFIFQKVPVTEASFGFNDIPGTVA</sequence>
<keyword evidence="14" id="KW-0051">Antiviral defense</keyword>
<dbReference type="Gene3D" id="2.170.150.30">
    <property type="entry name" value="RIG-I-like receptor, C-terminal regulatory domain"/>
    <property type="match status" value="1"/>
</dbReference>
<evidence type="ECO:0000256" key="13">
    <source>
        <dbReference type="ARBA" id="ARBA00022884"/>
    </source>
</evidence>
<dbReference type="InterPro" id="IPR051363">
    <property type="entry name" value="RLR_Helicase"/>
</dbReference>
<keyword evidence="10" id="KW-0862">Zinc</keyword>
<dbReference type="RefSeq" id="XP_030839787.1">
    <property type="nucleotide sequence ID" value="XM_030983927.1"/>
</dbReference>
<dbReference type="Proteomes" id="UP000007110">
    <property type="component" value="Unassembled WGS sequence"/>
</dbReference>
<dbReference type="InterPro" id="IPR014001">
    <property type="entry name" value="Helicase_ATP-bd"/>
</dbReference>
<dbReference type="Pfam" id="PF11648">
    <property type="entry name" value="RIG-I_C-RD"/>
    <property type="match status" value="1"/>
</dbReference>
<evidence type="ECO:0000256" key="4">
    <source>
        <dbReference type="ARBA" id="ARBA00022490"/>
    </source>
</evidence>
<dbReference type="InterPro" id="IPR027417">
    <property type="entry name" value="P-loop_NTPase"/>
</dbReference>
<dbReference type="EnsemblMetazoa" id="XM_030983927">
    <property type="protein sequence ID" value="XP_030839787"/>
    <property type="gene ID" value="LOC115923425"/>
</dbReference>
<feature type="domain" description="Helicase ATP-binding" evidence="17">
    <location>
        <begin position="240"/>
        <end position="414"/>
    </location>
</feature>
<dbReference type="SMART" id="SM00487">
    <property type="entry name" value="DEXDc"/>
    <property type="match status" value="1"/>
</dbReference>
<keyword evidence="12" id="KW-0391">Immunity</keyword>
<reference evidence="20" key="2">
    <citation type="submission" date="2021-01" db="UniProtKB">
        <authorList>
            <consortium name="EnsemblMetazoa"/>
        </authorList>
    </citation>
    <scope>IDENTIFICATION</scope>
</reference>
<reference evidence="21" key="1">
    <citation type="submission" date="2015-02" db="EMBL/GenBank/DDBJ databases">
        <title>Genome sequencing for Strongylocentrotus purpuratus.</title>
        <authorList>
            <person name="Murali S."/>
            <person name="Liu Y."/>
            <person name="Vee V."/>
            <person name="English A."/>
            <person name="Wang M."/>
            <person name="Skinner E."/>
            <person name="Han Y."/>
            <person name="Muzny D.M."/>
            <person name="Worley K.C."/>
            <person name="Gibbs R.A."/>
        </authorList>
    </citation>
    <scope>NUCLEOTIDE SEQUENCE</scope>
</reference>
<evidence type="ECO:0000256" key="11">
    <source>
        <dbReference type="ARBA" id="ARBA00022840"/>
    </source>
</evidence>
<comment type="similarity">
    <text evidence="2">Belongs to the helicase family. RLR subfamily.</text>
</comment>
<dbReference type="PANTHER" id="PTHR14074">
    <property type="entry name" value="HELICASE WITH DEATH DOMAIN-RELATED"/>
    <property type="match status" value="1"/>
</dbReference>
<keyword evidence="8" id="KW-0378">Hydrolase</keyword>
<keyword evidence="4" id="KW-0963">Cytoplasm</keyword>
<dbReference type="AlphaFoldDB" id="A0A7M7SY41"/>
<keyword evidence="21" id="KW-1185">Reference proteome</keyword>
<evidence type="ECO:0000256" key="6">
    <source>
        <dbReference type="ARBA" id="ARBA00022723"/>
    </source>
</evidence>
<evidence type="ECO:0000256" key="12">
    <source>
        <dbReference type="ARBA" id="ARBA00022859"/>
    </source>
</evidence>
<evidence type="ECO:0000259" key="18">
    <source>
        <dbReference type="PROSITE" id="PS51194"/>
    </source>
</evidence>
<dbReference type="GO" id="GO:0008270">
    <property type="term" value="F:zinc ion binding"/>
    <property type="evidence" value="ECO:0000318"/>
    <property type="project" value="GO_Central"/>
</dbReference>
<keyword evidence="6" id="KW-0479">Metal-binding</keyword>
<dbReference type="GO" id="GO:0045087">
    <property type="term" value="P:innate immune response"/>
    <property type="evidence" value="ECO:0007669"/>
    <property type="project" value="UniProtKB-KW"/>
</dbReference>
<dbReference type="OrthoDB" id="416741at2759"/>
<feature type="domain" description="Helicase C-terminal" evidence="18">
    <location>
        <begin position="604"/>
        <end position="768"/>
    </location>
</feature>
<evidence type="ECO:0000256" key="10">
    <source>
        <dbReference type="ARBA" id="ARBA00022833"/>
    </source>
</evidence>
<organism evidence="20 21">
    <name type="scientific">Strongylocentrotus purpuratus</name>
    <name type="common">Purple sea urchin</name>
    <dbReference type="NCBI Taxonomy" id="7668"/>
    <lineage>
        <taxon>Eukaryota</taxon>
        <taxon>Metazoa</taxon>
        <taxon>Echinodermata</taxon>
        <taxon>Eleutherozoa</taxon>
        <taxon>Echinozoa</taxon>
        <taxon>Echinoidea</taxon>
        <taxon>Euechinoidea</taxon>
        <taxon>Echinacea</taxon>
        <taxon>Camarodonta</taxon>
        <taxon>Echinidea</taxon>
        <taxon>Strongylocentrotidae</taxon>
        <taxon>Strongylocentrotus</taxon>
    </lineage>
</organism>
<evidence type="ECO:0000259" key="19">
    <source>
        <dbReference type="PROSITE" id="PS51789"/>
    </source>
</evidence>
<dbReference type="EC" id="3.6.4.13" evidence="3"/>
<dbReference type="GO" id="GO:0005524">
    <property type="term" value="F:ATP binding"/>
    <property type="evidence" value="ECO:0007669"/>
    <property type="project" value="UniProtKB-KW"/>
</dbReference>
<evidence type="ECO:0000256" key="9">
    <source>
        <dbReference type="ARBA" id="ARBA00022806"/>
    </source>
</evidence>
<dbReference type="PROSITE" id="PS51192">
    <property type="entry name" value="HELICASE_ATP_BIND_1"/>
    <property type="match status" value="1"/>
</dbReference>
<dbReference type="Gene3D" id="3.40.50.300">
    <property type="entry name" value="P-loop containing nucleotide triphosphate hydrolases"/>
    <property type="match status" value="2"/>
</dbReference>
<dbReference type="SMART" id="SM00490">
    <property type="entry name" value="HELICc"/>
    <property type="match status" value="1"/>
</dbReference>
<feature type="domain" description="RLR CTR" evidence="19">
    <location>
        <begin position="784"/>
        <end position="916"/>
    </location>
</feature>
<dbReference type="InterPro" id="IPR021673">
    <property type="entry name" value="RLR_CTR"/>
</dbReference>